<accession>A0AB39VY88</accession>
<organism evidence="3">
    <name type="scientific">Rouxiella sp. WC2420</name>
    <dbReference type="NCBI Taxonomy" id="3234145"/>
    <lineage>
        <taxon>Bacteria</taxon>
        <taxon>Pseudomonadati</taxon>
        <taxon>Pseudomonadota</taxon>
        <taxon>Gammaproteobacteria</taxon>
        <taxon>Enterobacterales</taxon>
        <taxon>Yersiniaceae</taxon>
        <taxon>Rouxiella</taxon>
    </lineage>
</organism>
<dbReference type="AlphaFoldDB" id="A0AB39VY88"/>
<evidence type="ECO:0000256" key="1">
    <source>
        <dbReference type="ARBA" id="ARBA00022676"/>
    </source>
</evidence>
<dbReference type="GO" id="GO:0008713">
    <property type="term" value="F:ADP-heptose-lipopolysaccharide heptosyltransferase activity"/>
    <property type="evidence" value="ECO:0007669"/>
    <property type="project" value="TreeGrafter"/>
</dbReference>
<dbReference type="PANTHER" id="PTHR30160:SF1">
    <property type="entry name" value="LIPOPOLYSACCHARIDE 1,2-N-ACETYLGLUCOSAMINETRANSFERASE-RELATED"/>
    <property type="match status" value="1"/>
</dbReference>
<dbReference type="CDD" id="cd03789">
    <property type="entry name" value="GT9_LPS_heptosyltransferase"/>
    <property type="match status" value="1"/>
</dbReference>
<proteinExistence type="predicted"/>
<dbReference type="Gene3D" id="3.40.50.2000">
    <property type="entry name" value="Glycogen Phosphorylase B"/>
    <property type="match status" value="2"/>
</dbReference>
<dbReference type="PANTHER" id="PTHR30160">
    <property type="entry name" value="TETRAACYLDISACCHARIDE 4'-KINASE-RELATED"/>
    <property type="match status" value="1"/>
</dbReference>
<dbReference type="Pfam" id="PF01075">
    <property type="entry name" value="Glyco_transf_9"/>
    <property type="match status" value="1"/>
</dbReference>
<reference evidence="3" key="1">
    <citation type="submission" date="2024-07" db="EMBL/GenBank/DDBJ databases">
        <authorList>
            <person name="Biller S.J."/>
        </authorList>
    </citation>
    <scope>NUCLEOTIDE SEQUENCE</scope>
    <source>
        <strain evidence="3">WC2420</strain>
    </source>
</reference>
<keyword evidence="1" id="KW-0328">Glycosyltransferase</keyword>
<dbReference type="InterPro" id="IPR051199">
    <property type="entry name" value="LPS_LOS_Heptosyltrfase"/>
</dbReference>
<dbReference type="NCBIfam" id="TIGR02201">
    <property type="entry name" value="heptsyl_trn_III"/>
    <property type="match status" value="1"/>
</dbReference>
<gene>
    <name evidence="3" type="primary">rfaQ</name>
    <name evidence="3" type="ORF">AB3G37_10410</name>
</gene>
<name>A0AB39VY88_9GAMM</name>
<evidence type="ECO:0000313" key="3">
    <source>
        <dbReference type="EMBL" id="XDU74453.1"/>
    </source>
</evidence>
<dbReference type="InterPro" id="IPR002201">
    <property type="entry name" value="Glyco_trans_9"/>
</dbReference>
<protein>
    <submittedName>
        <fullName evidence="3">Lipopolysaccharide heptosyltransferase III</fullName>
    </submittedName>
</protein>
<dbReference type="InterPro" id="IPR011916">
    <property type="entry name" value="LipoPS_heptosylTferase-III"/>
</dbReference>
<sequence>MRPLSTPSACKKKVCSTDSNLPLQLSFREKVLHILVIKLRHYGDVLLTTPLLSTLRINYPHAVIEMLVYGDTHTIIKGYPYVGNVYTVDRTLKNKGGRAQYLGEKDLWKRLHSTHYDMIINLSDQWRAALYCRALRPTYSLGFRFPKRNHRLWQACHTRLVDMNGHQQQHTVLNNLSILAPLDLPTRVTKVTQSYQQCDIDEAQKLIERHQLTDYVLLQPTARWAFKTWSVANFTEIVNHLTATGRTVVLCSGRLTSEISVVDAIQANCNLPQKVINLAGELELSTLAVIIERATLFIGVDSAPMHMAAALQTPCVVLFGPSNLAQWSPWQVKHTLLWAGDYRILPTPEEVNTNTEERYLDAISVIDVIQAIDQQLNNLMPTL</sequence>
<evidence type="ECO:0000256" key="2">
    <source>
        <dbReference type="ARBA" id="ARBA00022679"/>
    </source>
</evidence>
<dbReference type="GO" id="GO:0009244">
    <property type="term" value="P:lipopolysaccharide core region biosynthetic process"/>
    <property type="evidence" value="ECO:0007669"/>
    <property type="project" value="TreeGrafter"/>
</dbReference>
<dbReference type="EMBL" id="CP165628">
    <property type="protein sequence ID" value="XDU74453.1"/>
    <property type="molecule type" value="Genomic_DNA"/>
</dbReference>
<dbReference type="GO" id="GO:0005829">
    <property type="term" value="C:cytosol"/>
    <property type="evidence" value="ECO:0007669"/>
    <property type="project" value="TreeGrafter"/>
</dbReference>
<keyword evidence="2" id="KW-0808">Transferase</keyword>
<dbReference type="SUPFAM" id="SSF53756">
    <property type="entry name" value="UDP-Glycosyltransferase/glycogen phosphorylase"/>
    <property type="match status" value="1"/>
</dbReference>